<organism evidence="1 2">
    <name type="scientific">Streptacidiphilus cavernicola</name>
    <dbReference type="NCBI Taxonomy" id="3342716"/>
    <lineage>
        <taxon>Bacteria</taxon>
        <taxon>Bacillati</taxon>
        <taxon>Actinomycetota</taxon>
        <taxon>Actinomycetes</taxon>
        <taxon>Kitasatosporales</taxon>
        <taxon>Streptomycetaceae</taxon>
        <taxon>Streptacidiphilus</taxon>
    </lineage>
</organism>
<proteinExistence type="predicted"/>
<dbReference type="Proteomes" id="UP001592528">
    <property type="component" value="Unassembled WGS sequence"/>
</dbReference>
<dbReference type="RefSeq" id="WP_030260816.1">
    <property type="nucleotide sequence ID" value="NZ_JBHEZZ010000029.1"/>
</dbReference>
<accession>A0ABV6UY45</accession>
<gene>
    <name evidence="1" type="ORF">ACEZDJ_34310</name>
</gene>
<keyword evidence="2" id="KW-1185">Reference proteome</keyword>
<name>A0ABV6UY45_9ACTN</name>
<comment type="caution">
    <text evidence="1">The sequence shown here is derived from an EMBL/GenBank/DDBJ whole genome shotgun (WGS) entry which is preliminary data.</text>
</comment>
<evidence type="ECO:0000313" key="1">
    <source>
        <dbReference type="EMBL" id="MFC1406383.1"/>
    </source>
</evidence>
<evidence type="ECO:0000313" key="2">
    <source>
        <dbReference type="Proteomes" id="UP001592528"/>
    </source>
</evidence>
<sequence length="347" mass="37182">MTPPALALVESPAQLLNVLEWALGDRRGADEGPVAVAVLLPQDEPTRRQLAAVSGLARSAGLRVSAYEVRGSAAALAGCCALLAPRLAGARRLILGDPFSRLVQLLLPLSPARELVLVDDGTATLELSELLLAGRPLVRWHRSGAARASGAADRTTRRLLPRRGHRLELFTAMSGPLELPPGTATSSNQYSWARGRFGPPTVLPLVDLAGCSLVETGLITAARYVEGVAQLARRLGVSRYLAHRREEPEKLRQLELAAELEIVQPRLPLELAVLTEPVGGTVLSFPSTILHTLPRILRGHPVEITACEEIRGWLRPDAPAHASAFLHRVTGLTGLTAVDTAAVRRPH</sequence>
<dbReference type="EMBL" id="JBHEZZ010000029">
    <property type="protein sequence ID" value="MFC1406383.1"/>
    <property type="molecule type" value="Genomic_DNA"/>
</dbReference>
<reference evidence="1 2" key="1">
    <citation type="submission" date="2024-09" db="EMBL/GenBank/DDBJ databases">
        <authorList>
            <person name="Lee S.D."/>
        </authorList>
    </citation>
    <scope>NUCLEOTIDE SEQUENCE [LARGE SCALE GENOMIC DNA]</scope>
    <source>
        <strain evidence="1 2">N1-5</strain>
    </source>
</reference>
<protein>
    <submittedName>
        <fullName evidence="1">Uncharacterized protein</fullName>
    </submittedName>
</protein>